<accession>A0A418YX35</accession>
<gene>
    <name evidence="2" type="ORF">D0Z70_02850</name>
</gene>
<comment type="caution">
    <text evidence="2">The sequence shown here is derived from an EMBL/GenBank/DDBJ whole genome shotgun (WGS) entry which is preliminary data.</text>
</comment>
<dbReference type="PANTHER" id="PTHR34075">
    <property type="entry name" value="BLR3430 PROTEIN"/>
    <property type="match status" value="1"/>
</dbReference>
<organism evidence="2 3">
    <name type="scientific">Sphingobium terrigena</name>
    <dbReference type="NCBI Taxonomy" id="2304063"/>
    <lineage>
        <taxon>Bacteria</taxon>
        <taxon>Pseudomonadati</taxon>
        <taxon>Pseudomonadota</taxon>
        <taxon>Alphaproteobacteria</taxon>
        <taxon>Sphingomonadales</taxon>
        <taxon>Sphingomonadaceae</taxon>
        <taxon>Sphingobium</taxon>
    </lineage>
</organism>
<dbReference type="InterPro" id="IPR012340">
    <property type="entry name" value="NA-bd_OB-fold"/>
</dbReference>
<dbReference type="GO" id="GO:0003677">
    <property type="term" value="F:DNA binding"/>
    <property type="evidence" value="ECO:0007669"/>
    <property type="project" value="UniProtKB-KW"/>
</dbReference>
<dbReference type="RefSeq" id="WP_119743883.1">
    <property type="nucleotide sequence ID" value="NZ_QVRA01000002.1"/>
</dbReference>
<keyword evidence="3" id="KW-1185">Reference proteome</keyword>
<feature type="domain" description="ChsH2 C-terminal OB-fold" evidence="1">
    <location>
        <begin position="44"/>
        <end position="110"/>
    </location>
</feature>
<sequence length="134" mass="14761">MGASAIAEGLFRETPEPTLIGGRHRETGRIVFPCPDDAARWEAVDLPRRGTLWSWTVQRFRPKSPPYTGPEDFAPFAIGYVELPGATIVETQLTGVDFDRLMIGMAIELTTIAFTTDADGKDVRLYAFTPVTEG</sequence>
<keyword evidence="2" id="KW-0238">DNA-binding</keyword>
<reference evidence="2 3" key="1">
    <citation type="submission" date="2018-08" db="EMBL/GenBank/DDBJ databases">
        <title>Sphingobium sp. EO9.</title>
        <authorList>
            <person name="Park Y."/>
            <person name="Kim K.H."/>
            <person name="Jeon C.O."/>
        </authorList>
    </citation>
    <scope>NUCLEOTIDE SEQUENCE [LARGE SCALE GENOMIC DNA]</scope>
    <source>
        <strain evidence="2 3">EO9</strain>
    </source>
</reference>
<proteinExistence type="predicted"/>
<evidence type="ECO:0000313" key="2">
    <source>
        <dbReference type="EMBL" id="RJG57171.1"/>
    </source>
</evidence>
<dbReference type="OrthoDB" id="4303499at2"/>
<evidence type="ECO:0000313" key="3">
    <source>
        <dbReference type="Proteomes" id="UP000283469"/>
    </source>
</evidence>
<protein>
    <submittedName>
        <fullName evidence="2">DNA-binding protein</fullName>
    </submittedName>
</protein>
<dbReference type="EMBL" id="QVRA01000002">
    <property type="protein sequence ID" value="RJG57171.1"/>
    <property type="molecule type" value="Genomic_DNA"/>
</dbReference>
<dbReference type="AlphaFoldDB" id="A0A418YX35"/>
<dbReference type="Proteomes" id="UP000283469">
    <property type="component" value="Unassembled WGS sequence"/>
</dbReference>
<dbReference type="PANTHER" id="PTHR34075:SF5">
    <property type="entry name" value="BLR3430 PROTEIN"/>
    <property type="match status" value="1"/>
</dbReference>
<dbReference type="Pfam" id="PF01796">
    <property type="entry name" value="OB_ChsH2_C"/>
    <property type="match status" value="1"/>
</dbReference>
<name>A0A418YX35_9SPHN</name>
<dbReference type="InterPro" id="IPR002878">
    <property type="entry name" value="ChsH2_C"/>
</dbReference>
<dbReference type="InterPro" id="IPR052513">
    <property type="entry name" value="Thioester_dehydratase-like"/>
</dbReference>
<evidence type="ECO:0000259" key="1">
    <source>
        <dbReference type="Pfam" id="PF01796"/>
    </source>
</evidence>
<dbReference type="SUPFAM" id="SSF50249">
    <property type="entry name" value="Nucleic acid-binding proteins"/>
    <property type="match status" value="1"/>
</dbReference>